<dbReference type="Pfam" id="PF00561">
    <property type="entry name" value="Abhydrolase_1"/>
    <property type="match status" value="1"/>
</dbReference>
<dbReference type="PANTHER" id="PTHR43329">
    <property type="entry name" value="EPOXIDE HYDROLASE"/>
    <property type="match status" value="1"/>
</dbReference>
<dbReference type="InterPro" id="IPR000639">
    <property type="entry name" value="Epox_hydrolase-like"/>
</dbReference>
<evidence type="ECO:0000313" key="5">
    <source>
        <dbReference type="Proteomes" id="UP000815677"/>
    </source>
</evidence>
<dbReference type="GO" id="GO:0016787">
    <property type="term" value="F:hydrolase activity"/>
    <property type="evidence" value="ECO:0007669"/>
    <property type="project" value="UniProtKB-KW"/>
</dbReference>
<dbReference type="EMBL" id="DF849833">
    <property type="protein sequence ID" value="GAT59272.1"/>
    <property type="molecule type" value="Genomic_DNA"/>
</dbReference>
<organism evidence="4 5">
    <name type="scientific">Mycena chlorophos</name>
    <name type="common">Agaric fungus</name>
    <name type="synonym">Agaricus chlorophos</name>
    <dbReference type="NCBI Taxonomy" id="658473"/>
    <lineage>
        <taxon>Eukaryota</taxon>
        <taxon>Fungi</taxon>
        <taxon>Dikarya</taxon>
        <taxon>Basidiomycota</taxon>
        <taxon>Agaricomycotina</taxon>
        <taxon>Agaricomycetes</taxon>
        <taxon>Agaricomycetidae</taxon>
        <taxon>Agaricales</taxon>
        <taxon>Marasmiineae</taxon>
        <taxon>Mycenaceae</taxon>
        <taxon>Mycena</taxon>
    </lineage>
</organism>
<dbReference type="SUPFAM" id="SSF53474">
    <property type="entry name" value="alpha/beta-Hydrolases"/>
    <property type="match status" value="1"/>
</dbReference>
<evidence type="ECO:0000259" key="3">
    <source>
        <dbReference type="Pfam" id="PF00561"/>
    </source>
</evidence>
<protein>
    <submittedName>
        <fullName evidence="4">Epoxide hydrolase hydrolase</fullName>
    </submittedName>
</protein>
<proteinExistence type="inferred from homology"/>
<keyword evidence="1 4" id="KW-0378">Hydrolase</keyword>
<name>A0ABQ0M8T8_MYCCL</name>
<dbReference type="Proteomes" id="UP000815677">
    <property type="component" value="Unassembled WGS sequence"/>
</dbReference>
<dbReference type="InterPro" id="IPR000073">
    <property type="entry name" value="AB_hydrolase_1"/>
</dbReference>
<evidence type="ECO:0000256" key="2">
    <source>
        <dbReference type="ARBA" id="ARBA00038334"/>
    </source>
</evidence>
<evidence type="ECO:0000256" key="1">
    <source>
        <dbReference type="ARBA" id="ARBA00022801"/>
    </source>
</evidence>
<sequence length="368" mass="40197">MHILEALPEDNSTNAPLVLLLHGFPELAYCWRKILGPLANAGCHVVAPDQRGYGRTTNESGKNVEYADSLEPFRMTNLVKDVIGLVYGLGYDSVAAVVGHDFGSPVAAYCALIRPDLFKSVVLMSAPFTGAPRIRPEPLLPGATLDPTWQMLSAALAQLDPPRKHYMVYHSTPEAAQDLSNPPNGLQASLRAYYHVKSGDWQGNSEPCPHPLEAEGPTGVVRALASLPHYYVMPLEASGSVAVQGLAPSQEAPDWLTDAELVVYIEEFKRTGYQGALNWYRIKTGAGGEDDLALFSGKRIEIPAMFISGSLDWGTYQSPGATEIMRRRTCSKMDDEDFVLIEGAGHWVQQENSAEVVKELLRFLSKVA</sequence>
<reference evidence="4" key="1">
    <citation type="submission" date="2014-09" db="EMBL/GenBank/DDBJ databases">
        <title>Genome sequence of the luminous mushroom Mycena chlorophos for searching fungal bioluminescence genes.</title>
        <authorList>
            <person name="Tanaka Y."/>
            <person name="Kasuga D."/>
            <person name="Oba Y."/>
            <person name="Hase S."/>
            <person name="Sato K."/>
            <person name="Oba Y."/>
            <person name="Sakakibara Y."/>
        </authorList>
    </citation>
    <scope>NUCLEOTIDE SEQUENCE</scope>
</reference>
<accession>A0ABQ0M8T8</accession>
<dbReference type="Gene3D" id="3.40.50.1820">
    <property type="entry name" value="alpha/beta hydrolase"/>
    <property type="match status" value="1"/>
</dbReference>
<gene>
    <name evidence="4" type="ORF">MCHLO_15591</name>
</gene>
<comment type="similarity">
    <text evidence="2">Belongs to the AB hydrolase superfamily. Epoxide hydrolase family.</text>
</comment>
<feature type="domain" description="AB hydrolase-1" evidence="3">
    <location>
        <begin position="16"/>
        <end position="134"/>
    </location>
</feature>
<evidence type="ECO:0000313" key="4">
    <source>
        <dbReference type="EMBL" id="GAT59272.1"/>
    </source>
</evidence>
<dbReference type="InterPro" id="IPR029058">
    <property type="entry name" value="AB_hydrolase_fold"/>
</dbReference>
<dbReference type="PRINTS" id="PR00412">
    <property type="entry name" value="EPOXHYDRLASE"/>
</dbReference>
<keyword evidence="5" id="KW-1185">Reference proteome</keyword>